<dbReference type="InterPro" id="IPR002939">
    <property type="entry name" value="DnaJ_C"/>
</dbReference>
<dbReference type="Pfam" id="PF01556">
    <property type="entry name" value="DnaJ_C"/>
    <property type="match status" value="1"/>
</dbReference>
<sequence length="313" mass="34030">MRDPYEVLGVGRSASADEIKQAYRKLAKKLHPDLNPGNKKVEAQFKEVAAAYDLLGDPEKRRRFDAGEIDSSGAEKPRQSYWRSYEGGRGGKYRGGADNSFGLGEEELSEDWFANLFGDGPRGGGAGARGYAGGQTVRMRGADVSYVAPVEFLEAALGAKKRLTLTDGKVIDFNIPPGTKDGQTLRLKGQGLPGFGDGGAGDAYVEIKVKAHPTFRREGDDIHIEVPVTLQEAVLGGSIEVPTIDGRVTVTVPKGSNTGTVLRLKGKGVVDQKTRQRGDQYVRLKVVLPPKSDDKLAEMVERWAKENPYRVRE</sequence>
<dbReference type="SUPFAM" id="SSF49493">
    <property type="entry name" value="HSP40/DnaJ peptide-binding domain"/>
    <property type="match status" value="2"/>
</dbReference>
<evidence type="ECO:0000259" key="6">
    <source>
        <dbReference type="PROSITE" id="PS50076"/>
    </source>
</evidence>
<dbReference type="PRINTS" id="PR00625">
    <property type="entry name" value="JDOMAIN"/>
</dbReference>
<evidence type="ECO:0000256" key="1">
    <source>
        <dbReference type="ARBA" id="ARBA00022723"/>
    </source>
</evidence>
<dbReference type="CDD" id="cd06257">
    <property type="entry name" value="DnaJ"/>
    <property type="match status" value="1"/>
</dbReference>
<dbReference type="SUPFAM" id="SSF46565">
    <property type="entry name" value="Chaperone J-domain"/>
    <property type="match status" value="1"/>
</dbReference>
<evidence type="ECO:0000256" key="3">
    <source>
        <dbReference type="ARBA" id="ARBA00022771"/>
    </source>
</evidence>
<evidence type="ECO:0000256" key="5">
    <source>
        <dbReference type="SAM" id="MobiDB-lite"/>
    </source>
</evidence>
<organism evidence="7 8">
    <name type="scientific">Hypericibacter adhaerens</name>
    <dbReference type="NCBI Taxonomy" id="2602016"/>
    <lineage>
        <taxon>Bacteria</taxon>
        <taxon>Pseudomonadati</taxon>
        <taxon>Pseudomonadota</taxon>
        <taxon>Alphaproteobacteria</taxon>
        <taxon>Rhodospirillales</taxon>
        <taxon>Dongiaceae</taxon>
        <taxon>Hypericibacter</taxon>
    </lineage>
</organism>
<reference evidence="7 8" key="1">
    <citation type="submission" date="2019-08" db="EMBL/GenBank/DDBJ databases">
        <title>Hyperibacter terrae gen. nov., sp. nov. and Hyperibacter viscosus sp. nov., two new members in the family Rhodospirillaceae isolated from the rhizosphere of Hypericum perforatum.</title>
        <authorList>
            <person name="Noviana Z."/>
        </authorList>
    </citation>
    <scope>NUCLEOTIDE SEQUENCE [LARGE SCALE GENOMIC DNA]</scope>
    <source>
        <strain evidence="7 8">R5959</strain>
    </source>
</reference>
<dbReference type="Gene3D" id="2.60.260.20">
    <property type="entry name" value="Urease metallochaperone UreE, N-terminal domain"/>
    <property type="match status" value="2"/>
</dbReference>
<feature type="domain" description="J" evidence="6">
    <location>
        <begin position="3"/>
        <end position="68"/>
    </location>
</feature>
<accession>A0A5J6N2S7</accession>
<evidence type="ECO:0000313" key="8">
    <source>
        <dbReference type="Proteomes" id="UP000325797"/>
    </source>
</evidence>
<proteinExistence type="predicted"/>
<keyword evidence="8" id="KW-1185">Reference proteome</keyword>
<name>A0A5J6N2S7_9PROT</name>
<dbReference type="GO" id="GO:0042026">
    <property type="term" value="P:protein refolding"/>
    <property type="evidence" value="ECO:0007669"/>
    <property type="project" value="TreeGrafter"/>
</dbReference>
<dbReference type="FunFam" id="2.60.260.20:FF:000005">
    <property type="entry name" value="Chaperone protein dnaJ 1, mitochondrial"/>
    <property type="match status" value="1"/>
</dbReference>
<evidence type="ECO:0000256" key="2">
    <source>
        <dbReference type="ARBA" id="ARBA00022737"/>
    </source>
</evidence>
<evidence type="ECO:0000313" key="7">
    <source>
        <dbReference type="EMBL" id="QEX23827.1"/>
    </source>
</evidence>
<dbReference type="RefSeq" id="WP_151119163.1">
    <property type="nucleotide sequence ID" value="NZ_CP042582.1"/>
</dbReference>
<dbReference type="PANTHER" id="PTHR43096:SF10">
    <property type="entry name" value="CHAPERONE PROTEIN DNAJ A6, CHLOROPLASTIC"/>
    <property type="match status" value="1"/>
</dbReference>
<dbReference type="Pfam" id="PF00226">
    <property type="entry name" value="DnaJ"/>
    <property type="match status" value="1"/>
</dbReference>
<dbReference type="InterPro" id="IPR018253">
    <property type="entry name" value="DnaJ_domain_CS"/>
</dbReference>
<dbReference type="GO" id="GO:0051082">
    <property type="term" value="F:unfolded protein binding"/>
    <property type="evidence" value="ECO:0007669"/>
    <property type="project" value="InterPro"/>
</dbReference>
<keyword evidence="4" id="KW-0862">Zinc</keyword>
<dbReference type="PROSITE" id="PS50076">
    <property type="entry name" value="DNAJ_2"/>
    <property type="match status" value="1"/>
</dbReference>
<dbReference type="EMBL" id="CP042582">
    <property type="protein sequence ID" value="QEX23827.1"/>
    <property type="molecule type" value="Genomic_DNA"/>
</dbReference>
<protein>
    <submittedName>
        <fullName evidence="7">Molecular chaperone DnaJ</fullName>
    </submittedName>
</protein>
<dbReference type="PANTHER" id="PTHR43096">
    <property type="entry name" value="DNAJ HOMOLOG 1, MITOCHONDRIAL-RELATED"/>
    <property type="match status" value="1"/>
</dbReference>
<dbReference type="KEGG" id="hadh:FRZ61_37660"/>
<dbReference type="Proteomes" id="UP000325797">
    <property type="component" value="Chromosome"/>
</dbReference>
<keyword evidence="3" id="KW-0863">Zinc-finger</keyword>
<dbReference type="PROSITE" id="PS00636">
    <property type="entry name" value="DNAJ_1"/>
    <property type="match status" value="1"/>
</dbReference>
<dbReference type="InterPro" id="IPR001623">
    <property type="entry name" value="DnaJ_domain"/>
</dbReference>
<dbReference type="CDD" id="cd10747">
    <property type="entry name" value="DnaJ_C"/>
    <property type="match status" value="1"/>
</dbReference>
<evidence type="ECO:0000256" key="4">
    <source>
        <dbReference type="ARBA" id="ARBA00022833"/>
    </source>
</evidence>
<dbReference type="OrthoDB" id="9779889at2"/>
<keyword evidence="1" id="KW-0479">Metal-binding</keyword>
<dbReference type="GO" id="GO:0008270">
    <property type="term" value="F:zinc ion binding"/>
    <property type="evidence" value="ECO:0007669"/>
    <property type="project" value="UniProtKB-KW"/>
</dbReference>
<dbReference type="Gene3D" id="1.10.287.110">
    <property type="entry name" value="DnaJ domain"/>
    <property type="match status" value="1"/>
</dbReference>
<dbReference type="AlphaFoldDB" id="A0A5J6N2S7"/>
<keyword evidence="2" id="KW-0677">Repeat</keyword>
<feature type="region of interest" description="Disordered" evidence="5">
    <location>
        <begin position="63"/>
        <end position="82"/>
    </location>
</feature>
<dbReference type="GO" id="GO:0005737">
    <property type="term" value="C:cytoplasm"/>
    <property type="evidence" value="ECO:0007669"/>
    <property type="project" value="TreeGrafter"/>
</dbReference>
<gene>
    <name evidence="7" type="ORF">FRZ61_37660</name>
</gene>
<dbReference type="InterPro" id="IPR008971">
    <property type="entry name" value="HSP40/DnaJ_pept-bd"/>
</dbReference>
<dbReference type="SMART" id="SM00271">
    <property type="entry name" value="DnaJ"/>
    <property type="match status" value="1"/>
</dbReference>
<dbReference type="InterPro" id="IPR036869">
    <property type="entry name" value="J_dom_sf"/>
</dbReference>